<evidence type="ECO:0000256" key="1">
    <source>
        <dbReference type="ARBA" id="ARBA00004141"/>
    </source>
</evidence>
<comment type="caution">
    <text evidence="7">The sequence shown here is derived from an EMBL/GenBank/DDBJ whole genome shotgun (WGS) entry which is preliminary data.</text>
</comment>
<evidence type="ECO:0000256" key="2">
    <source>
        <dbReference type="ARBA" id="ARBA00009694"/>
    </source>
</evidence>
<organism evidence="7 8">
    <name type="scientific">Lutimonas vermicola</name>
    <dbReference type="NCBI Taxonomy" id="414288"/>
    <lineage>
        <taxon>Bacteria</taxon>
        <taxon>Pseudomonadati</taxon>
        <taxon>Bacteroidota</taxon>
        <taxon>Flavobacteriia</taxon>
        <taxon>Flavobacteriales</taxon>
        <taxon>Flavobacteriaceae</taxon>
        <taxon>Lutimonas</taxon>
    </lineage>
</organism>
<evidence type="ECO:0000313" key="8">
    <source>
        <dbReference type="Proteomes" id="UP001474120"/>
    </source>
</evidence>
<evidence type="ECO:0000256" key="6">
    <source>
        <dbReference type="SAM" id="Phobius"/>
    </source>
</evidence>
<proteinExistence type="inferred from homology"/>
<evidence type="ECO:0000256" key="3">
    <source>
        <dbReference type="ARBA" id="ARBA00022692"/>
    </source>
</evidence>
<reference evidence="7 8" key="1">
    <citation type="submission" date="2024-04" db="EMBL/GenBank/DDBJ databases">
        <title>whole genome sequencing of Lutimonas vermicola strain IMCC1616.</title>
        <authorList>
            <person name="Bae S.S."/>
        </authorList>
    </citation>
    <scope>NUCLEOTIDE SEQUENCE [LARGE SCALE GENOMIC DNA]</scope>
    <source>
        <strain evidence="7 8">IMCC1616</strain>
    </source>
</reference>
<feature type="transmembrane region" description="Helical" evidence="6">
    <location>
        <begin position="71"/>
        <end position="90"/>
    </location>
</feature>
<dbReference type="PANTHER" id="PTHR43461:SF1">
    <property type="entry name" value="TRANSMEMBRANE PROTEIN 256"/>
    <property type="match status" value="1"/>
</dbReference>
<sequence length="128" mass="14343">MMMILIVKLFGAVFGFFGVIFGAFGAHRLKRILPPEVLHSFETGVKYQLIHAVVLLFLGFHFDFIDFTERMIASCMIIGVLLFSFSIYGLCYAKAKRLNLKFLGPITPVGGLLLMSGWGLLIYYIIVG</sequence>
<feature type="transmembrane region" description="Helical" evidence="6">
    <location>
        <begin position="47"/>
        <end position="65"/>
    </location>
</feature>
<keyword evidence="5 6" id="KW-0472">Membrane</keyword>
<protein>
    <submittedName>
        <fullName evidence="7">DUF423 domain-containing protein</fullName>
    </submittedName>
</protein>
<dbReference type="RefSeq" id="WP_342158346.1">
    <property type="nucleotide sequence ID" value="NZ_JBCDNA010000001.1"/>
</dbReference>
<accession>A0ABU9KX20</accession>
<keyword evidence="3 6" id="KW-0812">Transmembrane</keyword>
<evidence type="ECO:0000313" key="7">
    <source>
        <dbReference type="EMBL" id="MEL4454728.1"/>
    </source>
</evidence>
<keyword evidence="8" id="KW-1185">Reference proteome</keyword>
<dbReference type="EMBL" id="JBCDNA010000001">
    <property type="protein sequence ID" value="MEL4454728.1"/>
    <property type="molecule type" value="Genomic_DNA"/>
</dbReference>
<dbReference type="Pfam" id="PF04241">
    <property type="entry name" value="DUF423"/>
    <property type="match status" value="1"/>
</dbReference>
<name>A0ABU9KX20_9FLAO</name>
<evidence type="ECO:0000256" key="5">
    <source>
        <dbReference type="ARBA" id="ARBA00023136"/>
    </source>
</evidence>
<feature type="transmembrane region" description="Helical" evidence="6">
    <location>
        <begin position="102"/>
        <end position="126"/>
    </location>
</feature>
<keyword evidence="4 6" id="KW-1133">Transmembrane helix</keyword>
<evidence type="ECO:0000256" key="4">
    <source>
        <dbReference type="ARBA" id="ARBA00022989"/>
    </source>
</evidence>
<dbReference type="PANTHER" id="PTHR43461">
    <property type="entry name" value="TRANSMEMBRANE PROTEIN 256"/>
    <property type="match status" value="1"/>
</dbReference>
<comment type="similarity">
    <text evidence="2">Belongs to the UPF0382 family.</text>
</comment>
<feature type="transmembrane region" description="Helical" evidence="6">
    <location>
        <begin position="6"/>
        <end position="26"/>
    </location>
</feature>
<dbReference type="Proteomes" id="UP001474120">
    <property type="component" value="Unassembled WGS sequence"/>
</dbReference>
<comment type="subcellular location">
    <subcellularLocation>
        <location evidence="1">Membrane</location>
        <topology evidence="1">Multi-pass membrane protein</topology>
    </subcellularLocation>
</comment>
<gene>
    <name evidence="7" type="ORF">AABB81_02390</name>
</gene>
<dbReference type="InterPro" id="IPR006696">
    <property type="entry name" value="DUF423"/>
</dbReference>